<gene>
    <name evidence="1" type="ORF">Glove_189g16</name>
</gene>
<comment type="caution">
    <text evidence="1">The sequence shown here is derived from an EMBL/GenBank/DDBJ whole genome shotgun (WGS) entry which is preliminary data.</text>
</comment>
<reference evidence="1 2" key="1">
    <citation type="submission" date="2018-08" db="EMBL/GenBank/DDBJ databases">
        <title>Genome and evolution of the arbuscular mycorrhizal fungus Diversispora epigaea (formerly Glomus versiforme) and its bacterial endosymbionts.</title>
        <authorList>
            <person name="Sun X."/>
            <person name="Fei Z."/>
            <person name="Harrison M."/>
        </authorList>
    </citation>
    <scope>NUCLEOTIDE SEQUENCE [LARGE SCALE GENOMIC DNA]</scope>
    <source>
        <strain evidence="1 2">IT104</strain>
    </source>
</reference>
<sequence length="95" mass="10523">MELIKYANGLVSILPKLGILGFVNARNARNFTLDAQIAPSHENVLLGYILGDIKIRTLVFTQFTLDAQIAPSHENVLLGYILGDIKIRTLVFTQV</sequence>
<accession>A0A397ILD4</accession>
<dbReference type="Proteomes" id="UP000266861">
    <property type="component" value="Unassembled WGS sequence"/>
</dbReference>
<name>A0A397ILD4_9GLOM</name>
<evidence type="ECO:0000313" key="1">
    <source>
        <dbReference type="EMBL" id="RHZ76819.1"/>
    </source>
</evidence>
<organism evidence="1 2">
    <name type="scientific">Diversispora epigaea</name>
    <dbReference type="NCBI Taxonomy" id="1348612"/>
    <lineage>
        <taxon>Eukaryota</taxon>
        <taxon>Fungi</taxon>
        <taxon>Fungi incertae sedis</taxon>
        <taxon>Mucoromycota</taxon>
        <taxon>Glomeromycotina</taxon>
        <taxon>Glomeromycetes</taxon>
        <taxon>Diversisporales</taxon>
        <taxon>Diversisporaceae</taxon>
        <taxon>Diversispora</taxon>
    </lineage>
</organism>
<evidence type="ECO:0000313" key="2">
    <source>
        <dbReference type="Proteomes" id="UP000266861"/>
    </source>
</evidence>
<dbReference type="EMBL" id="PQFF01000179">
    <property type="protein sequence ID" value="RHZ76819.1"/>
    <property type="molecule type" value="Genomic_DNA"/>
</dbReference>
<dbReference type="AlphaFoldDB" id="A0A397ILD4"/>
<proteinExistence type="predicted"/>
<keyword evidence="2" id="KW-1185">Reference proteome</keyword>
<protein>
    <submittedName>
        <fullName evidence="1">Uncharacterized protein</fullName>
    </submittedName>
</protein>